<organism evidence="12 13">
    <name type="scientific">Blyttiomyces helicus</name>
    <dbReference type="NCBI Taxonomy" id="388810"/>
    <lineage>
        <taxon>Eukaryota</taxon>
        <taxon>Fungi</taxon>
        <taxon>Fungi incertae sedis</taxon>
        <taxon>Chytridiomycota</taxon>
        <taxon>Chytridiomycota incertae sedis</taxon>
        <taxon>Chytridiomycetes</taxon>
        <taxon>Chytridiomycetes incertae sedis</taxon>
        <taxon>Blyttiomyces</taxon>
    </lineage>
</organism>
<dbReference type="InterPro" id="IPR001757">
    <property type="entry name" value="P_typ_ATPase"/>
</dbReference>
<dbReference type="SFLD" id="SFLDG00002">
    <property type="entry name" value="C1.7:_P-type_atpase_like"/>
    <property type="match status" value="1"/>
</dbReference>
<keyword evidence="3 10" id="KW-0812">Transmembrane</keyword>
<evidence type="ECO:0000256" key="1">
    <source>
        <dbReference type="ARBA" id="ARBA00004651"/>
    </source>
</evidence>
<dbReference type="InterPro" id="IPR023214">
    <property type="entry name" value="HAD_sf"/>
</dbReference>
<dbReference type="Gene3D" id="1.20.1110.10">
    <property type="entry name" value="Calcium-transporting ATPase, transmembrane domain"/>
    <property type="match status" value="2"/>
</dbReference>
<name>A0A4P9WG54_9FUNG</name>
<feature type="transmembrane region" description="Helical" evidence="10">
    <location>
        <begin position="300"/>
        <end position="327"/>
    </location>
</feature>
<feature type="transmembrane region" description="Helical" evidence="10">
    <location>
        <begin position="78"/>
        <end position="97"/>
    </location>
</feature>
<dbReference type="GO" id="GO:0006883">
    <property type="term" value="P:intracellular sodium ion homeostasis"/>
    <property type="evidence" value="ECO:0007669"/>
    <property type="project" value="TreeGrafter"/>
</dbReference>
<dbReference type="NCBIfam" id="TIGR01494">
    <property type="entry name" value="ATPase_P-type"/>
    <property type="match status" value="2"/>
</dbReference>
<dbReference type="SUPFAM" id="SSF81653">
    <property type="entry name" value="Calcium ATPase, transduction domain A"/>
    <property type="match status" value="1"/>
</dbReference>
<keyword evidence="8 10" id="KW-0472">Membrane</keyword>
<dbReference type="GO" id="GO:0016887">
    <property type="term" value="F:ATP hydrolysis activity"/>
    <property type="evidence" value="ECO:0007669"/>
    <property type="project" value="InterPro"/>
</dbReference>
<dbReference type="PANTHER" id="PTHR43294">
    <property type="entry name" value="SODIUM/POTASSIUM-TRANSPORTING ATPASE SUBUNIT ALPHA"/>
    <property type="match status" value="1"/>
</dbReference>
<dbReference type="GO" id="GO:1990573">
    <property type="term" value="P:potassium ion import across plasma membrane"/>
    <property type="evidence" value="ECO:0007669"/>
    <property type="project" value="TreeGrafter"/>
</dbReference>
<keyword evidence="7 10" id="KW-1133">Transmembrane helix</keyword>
<sequence>MLIEPTSCTLVPPDPPQDEHRLPIPEIGSRFGTGINARNPLRSTGLTREDAAARLMRNGYNCITPPVRSPVYWKFLRCLGNLFNILLVIAGAGDIIMYLIDPMEYFENIYLGAILIGVAFINAGIEFYELQKIAAILSSFNSMIPANADVIRAGVQMTLPARDVVVGDVVVVKAGSKISADLVLFAAADCQVDMSSLTGEAEPVRRVAVEKGVGADVPAFDSPNLLFNGCHLVSGEAFGVAIRTGDGTILGQIANLTKHEKRRRSPLSSEINRFCHAISVLATITALALFIVALARGKNFNYALTFGIGILIAWVPQGLAVTVTMLLTIAGRRMADRNVLVKDLNGVETLGAITMLATDKTGTLTLNAMTVINVWTNATFWFAGPGGAKECPPGERPLKVDASGVSQILHMCATCTRAAFDRTDTPVAARKTVGDATESGLLRFSGLKLMNVDKFPELFPKVFEIPFSSETKHHLSIHRKGHFLGGLTLHVKGAPELIWDLCTTIWIDNKAVPIADEHRKKHADAHGKMCAKGHRVLGFAMLQLPGEKYPDNWRFDREKGNWPKTGYTFIGLVSLEDPPKGGVREAIGRMRTAGIKVVMVTGDHPLTAEALARRINLIVNPTPTHMTHPPTAPLTVPTSPNSSIVITGDILPHLSDTDWLSVLQHDEVLFARTSPVQKLEIVSRAQAMGHIVGVTGDGINDAAALKKADLGIAMNATGSDVSKEAAGMILLDDDFGSTVSGILEGRTIFMNLKKAIQYSLTHIIPEVFPYLLFVLVPIPQVLTSIQILAVDLGFELFITLSFAFEPPEDEELLMQMPPRRPVTQETIGARLRAKSAGLDRDRELELKLGRELGPDDGGERVGEGESSQQWREMTAEFSAGERLVDGDIMSWAYLEGGLIECAGGLATFFAVLYFQFGITGADAVFAARHQGMYFLPHSPPLTLSNGQILAGDTQYEALKEAQSGFYLSILLIQIWNLYACKARMRLPFGRFIIQNRTTWMAVGAGTSFAFFIVYVPFINNLFLTSQNLDPFFLVIPLFTGAFLFGYSVLRRALLIRCKWRCVGVKGRR</sequence>
<evidence type="ECO:0000256" key="9">
    <source>
        <dbReference type="SAM" id="MobiDB-lite"/>
    </source>
</evidence>
<feature type="transmembrane region" description="Helical" evidence="10">
    <location>
        <begin position="999"/>
        <end position="1018"/>
    </location>
</feature>
<dbReference type="InterPro" id="IPR036412">
    <property type="entry name" value="HAD-like_sf"/>
</dbReference>
<evidence type="ECO:0000313" key="12">
    <source>
        <dbReference type="EMBL" id="RKO90783.1"/>
    </source>
</evidence>
<feature type="compositionally biased region" description="Basic and acidic residues" evidence="9">
    <location>
        <begin position="849"/>
        <end position="863"/>
    </location>
</feature>
<dbReference type="SFLD" id="SFLDF00027">
    <property type="entry name" value="p-type_atpase"/>
    <property type="match status" value="1"/>
</dbReference>
<dbReference type="Proteomes" id="UP000269721">
    <property type="component" value="Unassembled WGS sequence"/>
</dbReference>
<dbReference type="Pfam" id="PF13246">
    <property type="entry name" value="Cation_ATPase"/>
    <property type="match status" value="1"/>
</dbReference>
<dbReference type="InterPro" id="IPR004014">
    <property type="entry name" value="ATPase_P-typ_cation-transptr_N"/>
</dbReference>
<gene>
    <name evidence="12" type="ORF">BDK51DRAFT_23684</name>
</gene>
<evidence type="ECO:0000256" key="5">
    <source>
        <dbReference type="ARBA" id="ARBA00022840"/>
    </source>
</evidence>
<evidence type="ECO:0000259" key="11">
    <source>
        <dbReference type="SMART" id="SM00831"/>
    </source>
</evidence>
<dbReference type="SUPFAM" id="SSF81665">
    <property type="entry name" value="Calcium ATPase, transmembrane domain M"/>
    <property type="match status" value="2"/>
</dbReference>
<dbReference type="GO" id="GO:0005524">
    <property type="term" value="F:ATP binding"/>
    <property type="evidence" value="ECO:0007669"/>
    <property type="project" value="UniProtKB-KW"/>
</dbReference>
<feature type="transmembrane region" description="Helical" evidence="10">
    <location>
        <begin position="897"/>
        <end position="916"/>
    </location>
</feature>
<keyword evidence="4" id="KW-0547">Nucleotide-binding</keyword>
<dbReference type="SMART" id="SM00831">
    <property type="entry name" value="Cation_ATPase_N"/>
    <property type="match status" value="1"/>
</dbReference>
<dbReference type="PRINTS" id="PR00119">
    <property type="entry name" value="CATATPASE"/>
</dbReference>
<reference evidence="13" key="1">
    <citation type="journal article" date="2018" name="Nat. Microbiol.">
        <title>Leveraging single-cell genomics to expand the fungal tree of life.</title>
        <authorList>
            <person name="Ahrendt S.R."/>
            <person name="Quandt C.A."/>
            <person name="Ciobanu D."/>
            <person name="Clum A."/>
            <person name="Salamov A."/>
            <person name="Andreopoulos B."/>
            <person name="Cheng J.F."/>
            <person name="Woyke T."/>
            <person name="Pelin A."/>
            <person name="Henrissat B."/>
            <person name="Reynolds N.K."/>
            <person name="Benny G.L."/>
            <person name="Smith M.E."/>
            <person name="James T.Y."/>
            <person name="Grigoriev I.V."/>
        </authorList>
    </citation>
    <scope>NUCLEOTIDE SEQUENCE [LARGE SCALE GENOMIC DNA]</scope>
</reference>
<dbReference type="SFLD" id="SFLDS00003">
    <property type="entry name" value="Haloacid_Dehalogenase"/>
    <property type="match status" value="1"/>
</dbReference>
<dbReference type="Pfam" id="PF00689">
    <property type="entry name" value="Cation_ATPase_C"/>
    <property type="match status" value="1"/>
</dbReference>
<evidence type="ECO:0000256" key="6">
    <source>
        <dbReference type="ARBA" id="ARBA00022967"/>
    </source>
</evidence>
<dbReference type="GO" id="GO:0005391">
    <property type="term" value="F:P-type sodium:potassium-exchanging transporter activity"/>
    <property type="evidence" value="ECO:0007669"/>
    <property type="project" value="TreeGrafter"/>
</dbReference>
<keyword evidence="5" id="KW-0067">ATP-binding</keyword>
<dbReference type="Gene3D" id="3.40.50.1000">
    <property type="entry name" value="HAD superfamily/HAD-like"/>
    <property type="match status" value="1"/>
</dbReference>
<evidence type="ECO:0000256" key="7">
    <source>
        <dbReference type="ARBA" id="ARBA00022989"/>
    </source>
</evidence>
<dbReference type="Pfam" id="PF00122">
    <property type="entry name" value="E1-E2_ATPase"/>
    <property type="match status" value="1"/>
</dbReference>
<feature type="transmembrane region" description="Helical" evidence="10">
    <location>
        <begin position="961"/>
        <end position="978"/>
    </location>
</feature>
<keyword evidence="6" id="KW-1278">Translocase</keyword>
<dbReference type="InterPro" id="IPR044492">
    <property type="entry name" value="P_typ_ATPase_HD_dom"/>
</dbReference>
<feature type="transmembrane region" description="Helical" evidence="10">
    <location>
        <begin position="271"/>
        <end position="294"/>
    </location>
</feature>
<dbReference type="PROSITE" id="PS00154">
    <property type="entry name" value="ATPASE_E1_E2"/>
    <property type="match status" value="1"/>
</dbReference>
<dbReference type="InterPro" id="IPR023299">
    <property type="entry name" value="ATPase_P-typ_cyto_dom_N"/>
</dbReference>
<dbReference type="OrthoDB" id="158672at2759"/>
<keyword evidence="2" id="KW-1003">Cell membrane</keyword>
<dbReference type="GO" id="GO:0036376">
    <property type="term" value="P:sodium ion export across plasma membrane"/>
    <property type="evidence" value="ECO:0007669"/>
    <property type="project" value="TreeGrafter"/>
</dbReference>
<dbReference type="InterPro" id="IPR050510">
    <property type="entry name" value="Cation_transp_ATPase_P-type"/>
</dbReference>
<dbReference type="SUPFAM" id="SSF81660">
    <property type="entry name" value="Metal cation-transporting ATPase, ATP-binding domain N"/>
    <property type="match status" value="1"/>
</dbReference>
<evidence type="ECO:0000313" key="13">
    <source>
        <dbReference type="Proteomes" id="UP000269721"/>
    </source>
</evidence>
<dbReference type="Pfam" id="PF00690">
    <property type="entry name" value="Cation_ATPase_N"/>
    <property type="match status" value="1"/>
</dbReference>
<evidence type="ECO:0000256" key="8">
    <source>
        <dbReference type="ARBA" id="ARBA00023136"/>
    </source>
</evidence>
<dbReference type="GO" id="GO:0005886">
    <property type="term" value="C:plasma membrane"/>
    <property type="evidence" value="ECO:0007669"/>
    <property type="project" value="UniProtKB-SubCell"/>
</dbReference>
<dbReference type="FunFam" id="3.40.50.1000:FF:000083">
    <property type="entry name" value="Sodium/potassium-transporting ATPase subunit alpha"/>
    <property type="match status" value="1"/>
</dbReference>
<dbReference type="AlphaFoldDB" id="A0A4P9WG54"/>
<dbReference type="GO" id="GO:1902600">
    <property type="term" value="P:proton transmembrane transport"/>
    <property type="evidence" value="ECO:0007669"/>
    <property type="project" value="TreeGrafter"/>
</dbReference>
<dbReference type="InterPro" id="IPR008250">
    <property type="entry name" value="ATPase_P-typ_transduc_dom_A_sf"/>
</dbReference>
<dbReference type="Gene3D" id="2.70.150.10">
    <property type="entry name" value="Calcium-transporting ATPase, cytoplasmic transduction domain A"/>
    <property type="match status" value="1"/>
</dbReference>
<evidence type="ECO:0000256" key="4">
    <source>
        <dbReference type="ARBA" id="ARBA00022741"/>
    </source>
</evidence>
<evidence type="ECO:0000256" key="10">
    <source>
        <dbReference type="SAM" id="Phobius"/>
    </source>
</evidence>
<comment type="subcellular location">
    <subcellularLocation>
        <location evidence="1">Cell membrane</location>
        <topology evidence="1">Multi-pass membrane protein</topology>
    </subcellularLocation>
</comment>
<dbReference type="InterPro" id="IPR059000">
    <property type="entry name" value="ATPase_P-type_domA"/>
</dbReference>
<evidence type="ECO:0000256" key="2">
    <source>
        <dbReference type="ARBA" id="ARBA00022475"/>
    </source>
</evidence>
<protein>
    <recommendedName>
        <fullName evidence="11">Cation-transporting P-type ATPase N-terminal domain-containing protein</fullName>
    </recommendedName>
</protein>
<feature type="transmembrane region" description="Helical" evidence="10">
    <location>
        <begin position="1030"/>
        <end position="1049"/>
    </location>
</feature>
<dbReference type="EMBL" id="KZ995383">
    <property type="protein sequence ID" value="RKO90783.1"/>
    <property type="molecule type" value="Genomic_DNA"/>
</dbReference>
<accession>A0A4P9WG54</accession>
<dbReference type="PRINTS" id="PR00121">
    <property type="entry name" value="NAKATPASE"/>
</dbReference>
<dbReference type="PANTHER" id="PTHR43294:SF21">
    <property type="entry name" value="CATION TRANSPORTING ATPASE"/>
    <property type="match status" value="1"/>
</dbReference>
<feature type="transmembrane region" description="Helical" evidence="10">
    <location>
        <begin position="109"/>
        <end position="128"/>
    </location>
</feature>
<dbReference type="InterPro" id="IPR006068">
    <property type="entry name" value="ATPase_P-typ_cation-transptr_C"/>
</dbReference>
<dbReference type="InterPro" id="IPR018303">
    <property type="entry name" value="ATPase_P-typ_P_site"/>
</dbReference>
<feature type="region of interest" description="Disordered" evidence="9">
    <location>
        <begin position="849"/>
        <end position="870"/>
    </location>
</feature>
<keyword evidence="13" id="KW-1185">Reference proteome</keyword>
<feature type="domain" description="Cation-transporting P-type ATPase N-terminal" evidence="11">
    <location>
        <begin position="18"/>
        <end position="99"/>
    </location>
</feature>
<dbReference type="Gene3D" id="3.40.1110.10">
    <property type="entry name" value="Calcium-transporting ATPase, cytoplasmic domain N"/>
    <property type="match status" value="1"/>
</dbReference>
<dbReference type="GO" id="GO:0030007">
    <property type="term" value="P:intracellular potassium ion homeostasis"/>
    <property type="evidence" value="ECO:0007669"/>
    <property type="project" value="TreeGrafter"/>
</dbReference>
<dbReference type="SUPFAM" id="SSF56784">
    <property type="entry name" value="HAD-like"/>
    <property type="match status" value="1"/>
</dbReference>
<evidence type="ECO:0000256" key="3">
    <source>
        <dbReference type="ARBA" id="ARBA00022692"/>
    </source>
</evidence>
<dbReference type="InterPro" id="IPR023298">
    <property type="entry name" value="ATPase_P-typ_TM_dom_sf"/>
</dbReference>
<proteinExistence type="predicted"/>